<gene>
    <name evidence="2" type="ORF">MRATA1EN1_LOCUS26454</name>
</gene>
<name>A0ABN8ZXK7_RANTA</name>
<organism evidence="2 3">
    <name type="scientific">Rangifer tarandus platyrhynchus</name>
    <name type="common">Svalbard reindeer</name>
    <dbReference type="NCBI Taxonomy" id="3082113"/>
    <lineage>
        <taxon>Eukaryota</taxon>
        <taxon>Metazoa</taxon>
        <taxon>Chordata</taxon>
        <taxon>Craniata</taxon>
        <taxon>Vertebrata</taxon>
        <taxon>Euteleostomi</taxon>
        <taxon>Mammalia</taxon>
        <taxon>Eutheria</taxon>
        <taxon>Laurasiatheria</taxon>
        <taxon>Artiodactyla</taxon>
        <taxon>Ruminantia</taxon>
        <taxon>Pecora</taxon>
        <taxon>Cervidae</taxon>
        <taxon>Odocoileinae</taxon>
        <taxon>Rangifer</taxon>
    </lineage>
</organism>
<feature type="region of interest" description="Disordered" evidence="1">
    <location>
        <begin position="165"/>
        <end position="218"/>
    </location>
</feature>
<reference evidence="2" key="1">
    <citation type="submission" date="2023-04" db="EMBL/GenBank/DDBJ databases">
        <authorList>
            <consortium name="ELIXIR-Norway"/>
        </authorList>
    </citation>
    <scope>NUCLEOTIDE SEQUENCE [LARGE SCALE GENOMIC DNA]</scope>
</reference>
<dbReference type="EMBL" id="OX459943">
    <property type="protein sequence ID" value="CAI9177492.1"/>
    <property type="molecule type" value="Genomic_DNA"/>
</dbReference>
<evidence type="ECO:0000313" key="3">
    <source>
        <dbReference type="Proteomes" id="UP001176941"/>
    </source>
</evidence>
<feature type="compositionally biased region" description="Low complexity" evidence="1">
    <location>
        <begin position="195"/>
        <end position="204"/>
    </location>
</feature>
<evidence type="ECO:0000313" key="2">
    <source>
        <dbReference type="EMBL" id="CAI9177492.1"/>
    </source>
</evidence>
<dbReference type="Proteomes" id="UP001176941">
    <property type="component" value="Chromosome 7"/>
</dbReference>
<proteinExistence type="predicted"/>
<protein>
    <submittedName>
        <fullName evidence="2">Uncharacterized protein</fullName>
    </submittedName>
</protein>
<keyword evidence="3" id="KW-1185">Reference proteome</keyword>
<feature type="compositionally biased region" description="Basic residues" evidence="1">
    <location>
        <begin position="205"/>
        <end position="218"/>
    </location>
</feature>
<sequence>MPASAPQTVLPKRLDASKTSECHVSFRHALCPDWKRRPQAQAVQPFCAQAEEGAGSRLALWLAAGISSLACSRRLSPLRPRCPSFGAFTWSFLACFHLWARLLPLPTLERALRHPEEAKAFPRSGYLHLTKNWFLKCRTHPFQLRSQIQEGTGFCKATPAAVGAGARSAPGIPGQHHGQRPVRGAPQPPERRPRAAAGRSPCRGHAPRSSRAKARGSV</sequence>
<evidence type="ECO:0000256" key="1">
    <source>
        <dbReference type="SAM" id="MobiDB-lite"/>
    </source>
</evidence>
<accession>A0ABN8ZXK7</accession>